<organism evidence="3 4">
    <name type="scientific">Apiospora aurea</name>
    <dbReference type="NCBI Taxonomy" id="335848"/>
    <lineage>
        <taxon>Eukaryota</taxon>
        <taxon>Fungi</taxon>
        <taxon>Dikarya</taxon>
        <taxon>Ascomycota</taxon>
        <taxon>Pezizomycotina</taxon>
        <taxon>Sordariomycetes</taxon>
        <taxon>Xylariomycetidae</taxon>
        <taxon>Amphisphaeriales</taxon>
        <taxon>Apiosporaceae</taxon>
        <taxon>Apiospora</taxon>
    </lineage>
</organism>
<proteinExistence type="predicted"/>
<sequence>MKILVVSLLLMLAMMVAGTPTADAAAQPSLHEVKAMLTEAAKLHDGDAAPATPTDPLLAAMGPDDHYIVDCGGSYIRSYVCWYYNNTRCFSGRLTSDDQQCLEDCKCTLWTGPDWTLPSNGNREMSSDTPASKENSHTAERGVAHPETPSNGDDDKKKKRSVEEDPALYDLSCHSEDQIAVCHGIGVGCDQNGQMTGPQVASCSSPICACHQRPGKILN</sequence>
<feature type="chain" id="PRO_5045751488" evidence="2">
    <location>
        <begin position="19"/>
        <end position="219"/>
    </location>
</feature>
<evidence type="ECO:0000313" key="3">
    <source>
        <dbReference type="EMBL" id="KAK7942723.1"/>
    </source>
</evidence>
<feature type="signal peptide" evidence="2">
    <location>
        <begin position="1"/>
        <end position="18"/>
    </location>
</feature>
<dbReference type="EMBL" id="JAQQWE010000008">
    <property type="protein sequence ID" value="KAK7942723.1"/>
    <property type="molecule type" value="Genomic_DNA"/>
</dbReference>
<keyword evidence="4" id="KW-1185">Reference proteome</keyword>
<gene>
    <name evidence="3" type="ORF">PG986_011836</name>
</gene>
<keyword evidence="2" id="KW-0732">Signal</keyword>
<dbReference type="Proteomes" id="UP001391051">
    <property type="component" value="Unassembled WGS sequence"/>
</dbReference>
<feature type="region of interest" description="Disordered" evidence="1">
    <location>
        <begin position="118"/>
        <end position="161"/>
    </location>
</feature>
<feature type="compositionally biased region" description="Polar residues" evidence="1">
    <location>
        <begin position="118"/>
        <end position="133"/>
    </location>
</feature>
<accession>A0ABR1PYA5</accession>
<name>A0ABR1PYA5_9PEZI</name>
<protein>
    <submittedName>
        <fullName evidence="3">Uncharacterized protein</fullName>
    </submittedName>
</protein>
<evidence type="ECO:0000256" key="1">
    <source>
        <dbReference type="SAM" id="MobiDB-lite"/>
    </source>
</evidence>
<comment type="caution">
    <text evidence="3">The sequence shown here is derived from an EMBL/GenBank/DDBJ whole genome shotgun (WGS) entry which is preliminary data.</text>
</comment>
<feature type="compositionally biased region" description="Basic and acidic residues" evidence="1">
    <location>
        <begin position="134"/>
        <end position="144"/>
    </location>
</feature>
<reference evidence="3 4" key="1">
    <citation type="submission" date="2023-01" db="EMBL/GenBank/DDBJ databases">
        <title>Analysis of 21 Apiospora genomes using comparative genomics revels a genus with tremendous synthesis potential of carbohydrate active enzymes and secondary metabolites.</title>
        <authorList>
            <person name="Sorensen T."/>
        </authorList>
    </citation>
    <scope>NUCLEOTIDE SEQUENCE [LARGE SCALE GENOMIC DNA]</scope>
    <source>
        <strain evidence="3 4">CBS 24483</strain>
    </source>
</reference>
<dbReference type="RefSeq" id="XP_066694754.1">
    <property type="nucleotide sequence ID" value="XM_066848058.1"/>
</dbReference>
<dbReference type="GeneID" id="92081120"/>
<evidence type="ECO:0000313" key="4">
    <source>
        <dbReference type="Proteomes" id="UP001391051"/>
    </source>
</evidence>
<evidence type="ECO:0000256" key="2">
    <source>
        <dbReference type="SAM" id="SignalP"/>
    </source>
</evidence>